<dbReference type="EMBL" id="JAIVGD010000001">
    <property type="protein sequence ID" value="KAH0783484.1"/>
    <property type="molecule type" value="Genomic_DNA"/>
</dbReference>
<dbReference type="InterPro" id="IPR051283">
    <property type="entry name" value="Sec_Metabolite_Acyltrans"/>
</dbReference>
<protein>
    <recommendedName>
        <fullName evidence="4">Anthranilate N-benzoyltransferase protein</fullName>
    </recommendedName>
</protein>
<sequence length="470" mass="53052">MASKVSIISTWTVKAAGGNQQHPDNGKIIELSPWDILELQIDYAQSGLLYHMPTSQQVKDVSKSTHTTSLIDHLRASLSRTLDFYPPFCGRLEATTEQSGTTSFFINCNNAGVQFNHALADGVTIHDIMESNFVPHVVRDFFSLNGVQNQEATSQPCLAVQVTELVDGIFIGCTNNHVVVDGTSFWNFYNSWAELSRGSNIISKIPTLKREFPFKIDHFYSNRISIPNERINSGDKFIPPAVQMLRERVFHFSKENVSKLKAKANLEMNTTKISSLQAVLAHVWCSVIRCRRLDHSHETTTFEVSINMRERLNPPLPEGFFGNAIYPATTTIKTRELVEYGFGWVALQINEMIASHDHEKLKCIYENWMKNPEITKWGDLPGNYFLLHNSPRFSFYKYDFGWGKPIAHRSGIGNMLEGKITVSPGLEEGSIILEICLSSETIQALEEDLIFGEFVNTPVVGFKRTIPARI</sequence>
<proteinExistence type="predicted"/>
<dbReference type="PANTHER" id="PTHR31896:SF52">
    <property type="entry name" value="ANTHRANILATE N-BENZOYLTRANSFERASE PROTEIN"/>
    <property type="match status" value="1"/>
</dbReference>
<dbReference type="Pfam" id="PF02458">
    <property type="entry name" value="Transferase"/>
    <property type="match status" value="1"/>
</dbReference>
<dbReference type="Gene3D" id="3.30.559.10">
    <property type="entry name" value="Chloramphenicol acetyltransferase-like domain"/>
    <property type="match status" value="2"/>
</dbReference>
<accession>A0ABQ7WRY4</accession>
<comment type="caution">
    <text evidence="2">The sequence shown here is derived from an EMBL/GenBank/DDBJ whole genome shotgun (WGS) entry which is preliminary data.</text>
</comment>
<name>A0ABQ7WRY4_SOLTU</name>
<gene>
    <name evidence="2" type="ORF">KY290_003082</name>
</gene>
<organism evidence="2 3">
    <name type="scientific">Solanum tuberosum</name>
    <name type="common">Potato</name>
    <dbReference type="NCBI Taxonomy" id="4113"/>
    <lineage>
        <taxon>Eukaryota</taxon>
        <taxon>Viridiplantae</taxon>
        <taxon>Streptophyta</taxon>
        <taxon>Embryophyta</taxon>
        <taxon>Tracheophyta</taxon>
        <taxon>Spermatophyta</taxon>
        <taxon>Magnoliopsida</taxon>
        <taxon>eudicotyledons</taxon>
        <taxon>Gunneridae</taxon>
        <taxon>Pentapetalae</taxon>
        <taxon>asterids</taxon>
        <taxon>lamiids</taxon>
        <taxon>Solanales</taxon>
        <taxon>Solanaceae</taxon>
        <taxon>Solanoideae</taxon>
        <taxon>Solaneae</taxon>
        <taxon>Solanum</taxon>
    </lineage>
</organism>
<keyword evidence="1" id="KW-0808">Transferase</keyword>
<reference evidence="2 3" key="1">
    <citation type="journal article" date="2021" name="bioRxiv">
        <title>Chromosome-scale and haplotype-resolved genome assembly of a tetraploid potato cultivar.</title>
        <authorList>
            <person name="Sun H."/>
            <person name="Jiao W.-B."/>
            <person name="Krause K."/>
            <person name="Campoy J.A."/>
            <person name="Goel M."/>
            <person name="Folz-Donahue K."/>
            <person name="Kukat C."/>
            <person name="Huettel B."/>
            <person name="Schneeberger K."/>
        </authorList>
    </citation>
    <scope>NUCLEOTIDE SEQUENCE [LARGE SCALE GENOMIC DNA]</scope>
    <source>
        <strain evidence="2">SolTubOtavaFocal</strain>
        <tissue evidence="2">Leaves</tissue>
    </source>
</reference>
<dbReference type="PANTHER" id="PTHR31896">
    <property type="entry name" value="FAMILY REGULATORY PROTEIN, PUTATIVE (AFU_ORTHOLOGUE AFUA_3G14730)-RELATED"/>
    <property type="match status" value="1"/>
</dbReference>
<evidence type="ECO:0000256" key="1">
    <source>
        <dbReference type="ARBA" id="ARBA00022679"/>
    </source>
</evidence>
<keyword evidence="3" id="KW-1185">Reference proteome</keyword>
<dbReference type="Proteomes" id="UP000826656">
    <property type="component" value="Unassembled WGS sequence"/>
</dbReference>
<dbReference type="InterPro" id="IPR023213">
    <property type="entry name" value="CAT-like_dom_sf"/>
</dbReference>
<evidence type="ECO:0008006" key="4">
    <source>
        <dbReference type="Google" id="ProtNLM"/>
    </source>
</evidence>
<evidence type="ECO:0000313" key="3">
    <source>
        <dbReference type="Proteomes" id="UP000826656"/>
    </source>
</evidence>
<evidence type="ECO:0000313" key="2">
    <source>
        <dbReference type="EMBL" id="KAH0783484.1"/>
    </source>
</evidence>